<accession>A0A1H5V0L0</accession>
<evidence type="ECO:0000313" key="3">
    <source>
        <dbReference type="Proteomes" id="UP000236726"/>
    </source>
</evidence>
<organism evidence="2 3">
    <name type="scientific">Lachnospira multipara</name>
    <dbReference type="NCBI Taxonomy" id="28051"/>
    <lineage>
        <taxon>Bacteria</taxon>
        <taxon>Bacillati</taxon>
        <taxon>Bacillota</taxon>
        <taxon>Clostridia</taxon>
        <taxon>Lachnospirales</taxon>
        <taxon>Lachnospiraceae</taxon>
        <taxon>Lachnospira</taxon>
    </lineage>
</organism>
<keyword evidence="1" id="KW-0812">Transmembrane</keyword>
<protein>
    <submittedName>
        <fullName evidence="2">Uncharacterized protein</fullName>
    </submittedName>
</protein>
<feature type="transmembrane region" description="Helical" evidence="1">
    <location>
        <begin position="6"/>
        <end position="22"/>
    </location>
</feature>
<evidence type="ECO:0000256" key="1">
    <source>
        <dbReference type="SAM" id="Phobius"/>
    </source>
</evidence>
<keyword evidence="1" id="KW-1133">Transmembrane helix</keyword>
<keyword evidence="3" id="KW-1185">Reference proteome</keyword>
<reference evidence="2 3" key="1">
    <citation type="submission" date="2016-10" db="EMBL/GenBank/DDBJ databases">
        <authorList>
            <person name="de Groot N.N."/>
        </authorList>
    </citation>
    <scope>NUCLEOTIDE SEQUENCE [LARGE SCALE GENOMIC DNA]</scope>
    <source>
        <strain evidence="2 3">D15d</strain>
    </source>
</reference>
<dbReference type="AlphaFoldDB" id="A0A1H5V0L0"/>
<keyword evidence="1" id="KW-0472">Membrane</keyword>
<proteinExistence type="predicted"/>
<sequence>MSEIFTVVWLIFVICFSAFISVNKKKNKDNFKENIRTNRQSMVNRADVSSWNQTSMTSWNHTNNNTASINNMSNVNNAINKSEDYTCETRYNHTHRPEYSMPNRYVVHEQPIQGYIVLNGKRYSKKELKNK</sequence>
<gene>
    <name evidence="2" type="ORF">SAMN05216537_10942</name>
</gene>
<name>A0A1H5V0L0_9FIRM</name>
<dbReference type="EMBL" id="FNUL01000009">
    <property type="protein sequence ID" value="SEF80756.1"/>
    <property type="molecule type" value="Genomic_DNA"/>
</dbReference>
<evidence type="ECO:0000313" key="2">
    <source>
        <dbReference type="EMBL" id="SEF80756.1"/>
    </source>
</evidence>
<dbReference type="RefSeq" id="WP_103952903.1">
    <property type="nucleotide sequence ID" value="NZ_FNUL01000009.1"/>
</dbReference>
<dbReference type="Proteomes" id="UP000236726">
    <property type="component" value="Unassembled WGS sequence"/>
</dbReference>